<proteinExistence type="predicted"/>
<dbReference type="AlphaFoldDB" id="A0AAV2EI60"/>
<protein>
    <submittedName>
        <fullName evidence="2">Uncharacterized protein</fullName>
    </submittedName>
</protein>
<evidence type="ECO:0000313" key="2">
    <source>
        <dbReference type="EMBL" id="CAL1385624.1"/>
    </source>
</evidence>
<dbReference type="Proteomes" id="UP001497516">
    <property type="component" value="Chromosome 4"/>
</dbReference>
<name>A0AAV2EI60_9ROSI</name>
<sequence>MKQLRRGGNDEVGGKGDGERRQQGGGFRPLDLIGRWDRRRRGEVGAGEQRFSPLRSDTKLQQQQMWMGRCLLLSQRLFSFLFRGWHLALRRGPTLLSSIQVSAAVGSGLDDLR</sequence>
<evidence type="ECO:0000313" key="3">
    <source>
        <dbReference type="Proteomes" id="UP001497516"/>
    </source>
</evidence>
<feature type="region of interest" description="Disordered" evidence="1">
    <location>
        <begin position="1"/>
        <end position="31"/>
    </location>
</feature>
<keyword evidence="3" id="KW-1185">Reference proteome</keyword>
<gene>
    <name evidence="2" type="ORF">LTRI10_LOCUS26746</name>
</gene>
<evidence type="ECO:0000256" key="1">
    <source>
        <dbReference type="SAM" id="MobiDB-lite"/>
    </source>
</evidence>
<organism evidence="2 3">
    <name type="scientific">Linum trigynum</name>
    <dbReference type="NCBI Taxonomy" id="586398"/>
    <lineage>
        <taxon>Eukaryota</taxon>
        <taxon>Viridiplantae</taxon>
        <taxon>Streptophyta</taxon>
        <taxon>Embryophyta</taxon>
        <taxon>Tracheophyta</taxon>
        <taxon>Spermatophyta</taxon>
        <taxon>Magnoliopsida</taxon>
        <taxon>eudicotyledons</taxon>
        <taxon>Gunneridae</taxon>
        <taxon>Pentapetalae</taxon>
        <taxon>rosids</taxon>
        <taxon>fabids</taxon>
        <taxon>Malpighiales</taxon>
        <taxon>Linaceae</taxon>
        <taxon>Linum</taxon>
    </lineage>
</organism>
<accession>A0AAV2EI60</accession>
<feature type="compositionally biased region" description="Basic and acidic residues" evidence="1">
    <location>
        <begin position="7"/>
        <end position="22"/>
    </location>
</feature>
<reference evidence="2 3" key="1">
    <citation type="submission" date="2024-04" db="EMBL/GenBank/DDBJ databases">
        <authorList>
            <person name="Fracassetti M."/>
        </authorList>
    </citation>
    <scope>NUCLEOTIDE SEQUENCE [LARGE SCALE GENOMIC DNA]</scope>
</reference>
<dbReference type="EMBL" id="OZ034817">
    <property type="protein sequence ID" value="CAL1385624.1"/>
    <property type="molecule type" value="Genomic_DNA"/>
</dbReference>